<evidence type="ECO:0000256" key="2">
    <source>
        <dbReference type="ARBA" id="ARBA00008371"/>
    </source>
</evidence>
<accession>A0A9J6CPD7</accession>
<evidence type="ECO:0000259" key="8">
    <source>
        <dbReference type="Pfam" id="PF15912"/>
    </source>
</evidence>
<evidence type="ECO:0000256" key="5">
    <source>
        <dbReference type="ARBA" id="ARBA00023242"/>
    </source>
</evidence>
<comment type="similarity">
    <text evidence="2">Belongs to the vir family.</text>
</comment>
<evidence type="ECO:0000256" key="6">
    <source>
        <dbReference type="SAM" id="Coils"/>
    </source>
</evidence>
<dbReference type="GO" id="GO:0008380">
    <property type="term" value="P:RNA splicing"/>
    <property type="evidence" value="ECO:0007669"/>
    <property type="project" value="UniProtKB-KW"/>
</dbReference>
<dbReference type="GO" id="GO:0005634">
    <property type="term" value="C:nucleus"/>
    <property type="evidence" value="ECO:0007669"/>
    <property type="project" value="UniProtKB-SubCell"/>
</dbReference>
<feature type="compositionally biased region" description="Low complexity" evidence="7">
    <location>
        <begin position="1625"/>
        <end position="1641"/>
    </location>
</feature>
<dbReference type="OrthoDB" id="2011702at2759"/>
<evidence type="ECO:0000256" key="3">
    <source>
        <dbReference type="ARBA" id="ARBA00022664"/>
    </source>
</evidence>
<name>A0A9J6CPD7_POLVA</name>
<evidence type="ECO:0000256" key="4">
    <source>
        <dbReference type="ARBA" id="ARBA00023187"/>
    </source>
</evidence>
<feature type="compositionally biased region" description="Basic and acidic residues" evidence="7">
    <location>
        <begin position="267"/>
        <end position="282"/>
    </location>
</feature>
<proteinExistence type="inferred from homology"/>
<sequence>MVENGEESSRDELIFFDTFSHELNEKLNLDLVQFPNPVYISEIRIVPLGARVQADFPGGGNRLGATNPSQFDIEFFVNDLSVNVASTFEPLGKFSYNQNECINLECKSDDARRIPTDGLVLKGYYTTITLAVYGNVITLNNMQKIPSGNNIDENAAHISSNDEANESDNGEVYQHNNDFQDQNSSCDPTVSSTIADDMKFDEHHNQNSSPVDVYSRSPSKEQESNNHKNKREWSNSDSPEESYQQQRIKRSKVYRNRSPPLQSPRISRPDSGDELKKSHLNESDYSDQLMHGDLSTTYCPSSPSMINNNTPIESPTEIMEDELEPILSDDDIIDDVNGIEELSDEMFAEEFSIKIFNPFIDALRRVETKIDDSTKLEKLKEQITKLSDEFVNKYEQEPLTVNESWPTLCEQLIHYLRAMNDIKVVDFVQTFEPQILHTILSCIKIGLNYSLSKKYHQAGCNVRHLKAGIRLIECFSNNGSFILWIIQNQQFNLYQHLFDLFPCQLIPMPVKLLIARVIYKLIDTYDGFHQFILVYGYTKLIGMLSSVIDIRLLYTLKSIMKKIHVYETLEQIRNSCIELYRKSKSNVESDYEQISELENLFSSLFDAHQKDILQSRKFVPIASQFEIVSKIKTPDFVPYYKIHNFIEILTLLLNVKHMISSKLLLLVFDYLKLMLNNRKEFEYLSSNIDLLNDLVKILLESHSIDAGDTSKIDSGIDETLRNDNIDIGLEISYKVETKYLMDSINLLTDELEISEHLNMLYYLCVGSGKKHVLNFIAMDDHLNVFLNLIEFEKKMSLTQGSPGFKHKSPVLSYSVDIIDFVVRNVENLDYLKKFESILLNLVKHHDSFEPSVAAIFQELAVFLKPLEVGKLFDYDDITPFVDNIKRSMEFLTNFPGDLIMTLRILRHLIVNESSLDYRELKSDYYAMLLYHAEGITTLLSVLDKICTHFDQPMIHSYLFGSNQGVLMMKIVHPTVQILRKMLVQVIESRNINFKDTTAIETLLKTYTLMNSIHPRCSTHREAKEVQKEIVRILLMYTQSLTPDGMNTATIYKSIWTQMIGEVIKYTLNGPYRFISGLTILSELLPLPLPIPVQVKLLDKLEIQRLITERQLWSAHLHPQSQLITEMIKSFCISSSSDLIALLYRVCVQLSDLAPNMTLNVTRSIVDMILSEATDKNNEGSPSLSRLLKFLALLVRHPCVKVSVLSILSGGKLAEVLSQLLRIINDSNSDHVLSQFYVLMLLQNLFDCEISLLYNTNHSPELILASGLPFKELIAQFTDDVVDNFIKTSAENLQFASLRTMILLTEHDVTMKILKGILLNKDDKIVERFNAIAEKCKNDRKHMQVIPDVLEFLRSLLIIETSEISVVPPRTITMSVDELSEILRWNSEEYRNGNRIHFLQVFSALINEPKKMEEDEETTSDGVHGANLKSDLDLLLEKLKTAKNGHQENVASSVDDISLPQAEGIVTQFSSRLTFYVTDNLDDITTDYWMLNTCVEDEEIIQPNDHAKCDLEELVRECLPDLNVVSDCKRLLALSSSPQNNRDKTQTGLCFRTRRVEVNETPGRPEKKIFGKFPTRGRGFSRVAIRSDIFRSRPPNTSRPPSLHVDDFVAMESGGGQSTYNKIVSTSRGRGRGSFLRGRGVSTFSTNPRGHSTYPRSFRDSSHFRGRPIRRGRGYPR</sequence>
<reference evidence="9" key="1">
    <citation type="submission" date="2021-03" db="EMBL/GenBank/DDBJ databases">
        <title>Chromosome level genome of the anhydrobiotic midge Polypedilum vanderplanki.</title>
        <authorList>
            <person name="Yoshida Y."/>
            <person name="Kikawada T."/>
            <person name="Gusev O."/>
        </authorList>
    </citation>
    <scope>NUCLEOTIDE SEQUENCE</scope>
    <source>
        <strain evidence="9">NIAS01</strain>
        <tissue evidence="9">Whole body or cell culture</tissue>
    </source>
</reference>
<keyword evidence="4" id="KW-0508">mRNA splicing</keyword>
<keyword evidence="6" id="KW-0175">Coiled coil</keyword>
<dbReference type="GO" id="GO:0006397">
    <property type="term" value="P:mRNA processing"/>
    <property type="evidence" value="ECO:0007669"/>
    <property type="project" value="UniProtKB-KW"/>
</dbReference>
<feature type="region of interest" description="Disordered" evidence="7">
    <location>
        <begin position="161"/>
        <end position="308"/>
    </location>
</feature>
<comment type="subcellular location">
    <subcellularLocation>
        <location evidence="1">Nucleus</location>
    </subcellularLocation>
</comment>
<evidence type="ECO:0000256" key="7">
    <source>
        <dbReference type="SAM" id="MobiDB-lite"/>
    </source>
</evidence>
<feature type="compositionally biased region" description="Basic and acidic residues" evidence="7">
    <location>
        <begin position="196"/>
        <end position="205"/>
    </location>
</feature>
<protein>
    <recommendedName>
        <fullName evidence="8">Virilizer N-terminal domain-containing protein</fullName>
    </recommendedName>
</protein>
<feature type="compositionally biased region" description="Polar residues" evidence="7">
    <location>
        <begin position="294"/>
        <end position="308"/>
    </location>
</feature>
<feature type="compositionally biased region" description="Polar residues" evidence="7">
    <location>
        <begin position="174"/>
        <end position="194"/>
    </location>
</feature>
<dbReference type="EMBL" id="JADBJN010000001">
    <property type="protein sequence ID" value="KAG5683491.1"/>
    <property type="molecule type" value="Genomic_DNA"/>
</dbReference>
<organism evidence="9 10">
    <name type="scientific">Polypedilum vanderplanki</name>
    <name type="common">Sleeping chironomid midge</name>
    <dbReference type="NCBI Taxonomy" id="319348"/>
    <lineage>
        <taxon>Eukaryota</taxon>
        <taxon>Metazoa</taxon>
        <taxon>Ecdysozoa</taxon>
        <taxon>Arthropoda</taxon>
        <taxon>Hexapoda</taxon>
        <taxon>Insecta</taxon>
        <taxon>Pterygota</taxon>
        <taxon>Neoptera</taxon>
        <taxon>Endopterygota</taxon>
        <taxon>Diptera</taxon>
        <taxon>Nematocera</taxon>
        <taxon>Chironomoidea</taxon>
        <taxon>Chironomidae</taxon>
        <taxon>Chironominae</taxon>
        <taxon>Polypedilum</taxon>
        <taxon>Polypedilum</taxon>
    </lineage>
</organism>
<evidence type="ECO:0000313" key="9">
    <source>
        <dbReference type="EMBL" id="KAG5683491.1"/>
    </source>
</evidence>
<dbReference type="GO" id="GO:0036396">
    <property type="term" value="C:RNA N6-methyladenosine methyltransferase complex"/>
    <property type="evidence" value="ECO:0007669"/>
    <property type="project" value="TreeGrafter"/>
</dbReference>
<dbReference type="PANTHER" id="PTHR23185">
    <property type="entry name" value="PROTEIN VIRILIZER HOMOLOG"/>
    <property type="match status" value="1"/>
</dbReference>
<gene>
    <name evidence="9" type="ORF">PVAND_012768</name>
</gene>
<feature type="domain" description="Virilizer N-terminal" evidence="8">
    <location>
        <begin position="11"/>
        <end position="253"/>
    </location>
</feature>
<dbReference type="Proteomes" id="UP001107558">
    <property type="component" value="Chromosome 1"/>
</dbReference>
<keyword evidence="10" id="KW-1185">Reference proteome</keyword>
<evidence type="ECO:0000313" key="10">
    <source>
        <dbReference type="Proteomes" id="UP001107558"/>
    </source>
</evidence>
<dbReference type="Pfam" id="PF15912">
    <property type="entry name" value="VIR_N"/>
    <property type="match status" value="1"/>
</dbReference>
<evidence type="ECO:0000256" key="1">
    <source>
        <dbReference type="ARBA" id="ARBA00004123"/>
    </source>
</evidence>
<dbReference type="GO" id="GO:0003723">
    <property type="term" value="F:RNA binding"/>
    <property type="evidence" value="ECO:0007669"/>
    <property type="project" value="TreeGrafter"/>
</dbReference>
<keyword evidence="3" id="KW-0507">mRNA processing</keyword>
<keyword evidence="5" id="KW-0539">Nucleus</keyword>
<dbReference type="InterPro" id="IPR031801">
    <property type="entry name" value="VIR_N"/>
</dbReference>
<feature type="compositionally biased region" description="Polar residues" evidence="7">
    <location>
        <begin position="235"/>
        <end position="246"/>
    </location>
</feature>
<feature type="region of interest" description="Disordered" evidence="7">
    <location>
        <begin position="1625"/>
        <end position="1676"/>
    </location>
</feature>
<dbReference type="PANTHER" id="PTHR23185:SF0">
    <property type="entry name" value="PROTEIN VIRILIZER HOMOLOG"/>
    <property type="match status" value="1"/>
</dbReference>
<feature type="compositionally biased region" description="Basic residues" evidence="7">
    <location>
        <begin position="1663"/>
        <end position="1676"/>
    </location>
</feature>
<feature type="coiled-coil region" evidence="6">
    <location>
        <begin position="369"/>
        <end position="396"/>
    </location>
</feature>
<feature type="compositionally biased region" description="Basic and acidic residues" evidence="7">
    <location>
        <begin position="218"/>
        <end position="234"/>
    </location>
</feature>
<dbReference type="InterPro" id="IPR026736">
    <property type="entry name" value="Virilizer"/>
</dbReference>
<comment type="caution">
    <text evidence="9">The sequence shown here is derived from an EMBL/GenBank/DDBJ whole genome shotgun (WGS) entry which is preliminary data.</text>
</comment>